<gene>
    <name evidence="8" type="ORF">TRFO_23762</name>
</gene>
<dbReference type="GO" id="GO:0008270">
    <property type="term" value="F:zinc ion binding"/>
    <property type="evidence" value="ECO:0007669"/>
    <property type="project" value="UniProtKB-KW"/>
</dbReference>
<keyword evidence="4" id="KW-0863">Zinc-finger</keyword>
<feature type="domain" description="RING-type" evidence="7">
    <location>
        <begin position="984"/>
        <end position="1208"/>
    </location>
</feature>
<name>A0A1J4KDV1_9EUKA</name>
<keyword evidence="9" id="KW-1185">Reference proteome</keyword>
<keyword evidence="1" id="KW-0808">Transferase</keyword>
<keyword evidence="6" id="KW-0862">Zinc</keyword>
<evidence type="ECO:0000256" key="3">
    <source>
        <dbReference type="ARBA" id="ARBA00022737"/>
    </source>
</evidence>
<keyword evidence="3" id="KW-0677">Repeat</keyword>
<dbReference type="GO" id="GO:0016567">
    <property type="term" value="P:protein ubiquitination"/>
    <property type="evidence" value="ECO:0007669"/>
    <property type="project" value="InterPro"/>
</dbReference>
<dbReference type="SUPFAM" id="SSF57850">
    <property type="entry name" value="RING/U-box"/>
    <property type="match status" value="1"/>
</dbReference>
<dbReference type="EMBL" id="MLAK01000683">
    <property type="protein sequence ID" value="OHT07892.1"/>
    <property type="molecule type" value="Genomic_DNA"/>
</dbReference>
<dbReference type="InterPro" id="IPR031127">
    <property type="entry name" value="E3_UB_ligase_RBR"/>
</dbReference>
<dbReference type="InterPro" id="IPR013087">
    <property type="entry name" value="Znf_C2H2_type"/>
</dbReference>
<dbReference type="Gene3D" id="1.20.120.1750">
    <property type="match status" value="1"/>
</dbReference>
<evidence type="ECO:0000256" key="5">
    <source>
        <dbReference type="ARBA" id="ARBA00022786"/>
    </source>
</evidence>
<protein>
    <recommendedName>
        <fullName evidence="7">RING-type domain-containing protein</fullName>
    </recommendedName>
</protein>
<dbReference type="GO" id="GO:0004842">
    <property type="term" value="F:ubiquitin-protein transferase activity"/>
    <property type="evidence" value="ECO:0007669"/>
    <property type="project" value="InterPro"/>
</dbReference>
<comment type="caution">
    <text evidence="8">The sequence shown here is derived from an EMBL/GenBank/DDBJ whole genome shotgun (WGS) entry which is preliminary data.</text>
</comment>
<dbReference type="VEuPathDB" id="TrichDB:TRFO_23762"/>
<keyword evidence="5" id="KW-0833">Ubl conjugation pathway</keyword>
<evidence type="ECO:0000313" key="8">
    <source>
        <dbReference type="EMBL" id="OHT07892.1"/>
    </source>
</evidence>
<evidence type="ECO:0000256" key="2">
    <source>
        <dbReference type="ARBA" id="ARBA00022723"/>
    </source>
</evidence>
<evidence type="ECO:0000256" key="6">
    <source>
        <dbReference type="ARBA" id="ARBA00022833"/>
    </source>
</evidence>
<dbReference type="Proteomes" id="UP000179807">
    <property type="component" value="Unassembled WGS sequence"/>
</dbReference>
<dbReference type="PROSITE" id="PS51873">
    <property type="entry name" value="TRIAD"/>
    <property type="match status" value="1"/>
</dbReference>
<organism evidence="8 9">
    <name type="scientific">Tritrichomonas foetus</name>
    <dbReference type="NCBI Taxonomy" id="1144522"/>
    <lineage>
        <taxon>Eukaryota</taxon>
        <taxon>Metamonada</taxon>
        <taxon>Parabasalia</taxon>
        <taxon>Tritrichomonadida</taxon>
        <taxon>Tritrichomonadidae</taxon>
        <taxon>Tritrichomonas</taxon>
    </lineage>
</organism>
<evidence type="ECO:0000256" key="1">
    <source>
        <dbReference type="ARBA" id="ARBA00022679"/>
    </source>
</evidence>
<sequence length="1228" mass="144201">MTLHLCFMLFQKNKSNKYEYHNRESLTKDINLDLAIKSCKISQNLFIDNLKKKNLVPNSTSPFSKLIRSLNDMNFREGEQKTLDTITKVFNCLRRFLELHKRKPEYMTQFFNDISEFSSMTNSMIANRENKYDQQIYNKCITANSLDQSPYYSLTIDPFYMNRLDNNKMVTFIEQKNISYQFLLLHMLSKAYQANTILFIIEDKLQHKYKCNYNQYQEDFQLLNEKSQFKTPITKPTIFQTSLEWSYYSVFSKFSINDLQKSFFLFDLQNNDYLRADEFPLHLLSANIPLTVYSPEISQFYLDYRILRSHQNSINVRTIEMGSNFSQQLINLSHNLTGDSLIICCNPDKILKSYPDYHLYVPKKDEKPIKFFYRVQFKSFLFQNALPFVVTNSQQARYLISLDNKRDYKVLVLTTHEFAKRNILSKNDFHNIIIDNTTMLENNHQVEYLLDKYLSNPKNKNGNLNLTFFDRITIQVPIGISKKDISFLLNYCNFPYFFQNSMINLFEKNDNNMLVLTYSFLVGEIAYHKEKYTKLLDNLDDQYFNKYSLIETYITKIINALESGNSSFENILTFLLMAFGNKSLNEIIIDLKDWITTIDIHEMISLILTEAQFTYFCFMKVERPCTIFGPHYFLYKDINNSDYEFDGTCKKGIYCPNECFGINHDGIVSPIHTIKRKGETNYFAFKTIEIPEQCYSPLFKALCREIFYSKNGQSKIYLIEKEGKYYVGYSNCKLKSIYEKIIKIWPYTFRSIVYYDEIVKVLVEIWNNGTLQYQTSIRDVTDNSQDLPKLIFLDPKIIDFLAENIEFLSKNNPPIRLFWNFQTINNKKLMVGLMADATFYQEHLSKYSQLSISSFFNINNLARPCFHNKMKIPNFLFNPALLEYDETSQDIVNYLSKYNPKIILSNSSFKGNFGPIYNLYNYFQQNPAKFSYRAYKVGSSDLEDVEIPESMHFNSTYNVIVAPVEKEQEVFNFLNHHPIKSEETLTGCILLCEEEQSNECSHDNIFIYHKSGEVEKMKFCKNCIKKILYKTIDDYLTGDKKYQNVDKIPGISIYDTDYDSSKDEYEAQIPFGALILNLINEGAEMEMLVTKWIKGVTLSQLLTNKIYIRCPNHPKNLIERNRLSKTSNIFCPVLSCYNIFCSKCHEWHHSESPCDSASSMFKKCPGCERPTIKDGGCNHIACPCGHHWCYFCGKGFTTSMDCYHHISQEQHGLVDEYVNVGFAPNNYE</sequence>
<evidence type="ECO:0000259" key="7">
    <source>
        <dbReference type="PROSITE" id="PS51873"/>
    </source>
</evidence>
<dbReference type="RefSeq" id="XP_068361028.1">
    <property type="nucleotide sequence ID" value="XM_068503349.1"/>
</dbReference>
<proteinExistence type="predicted"/>
<dbReference type="PANTHER" id="PTHR11685">
    <property type="entry name" value="RBR FAMILY RING FINGER AND IBR DOMAIN-CONTAINING"/>
    <property type="match status" value="1"/>
</dbReference>
<keyword evidence="2" id="KW-0479">Metal-binding</keyword>
<dbReference type="Pfam" id="PF26200">
    <property type="entry name" value="Rcat_RNF216"/>
    <property type="match status" value="1"/>
</dbReference>
<reference evidence="8" key="1">
    <citation type="submission" date="2016-10" db="EMBL/GenBank/DDBJ databases">
        <authorList>
            <person name="Benchimol M."/>
            <person name="Almeida L.G."/>
            <person name="Vasconcelos A.T."/>
            <person name="Perreira-Neves A."/>
            <person name="Rosa I.A."/>
            <person name="Tasca T."/>
            <person name="Bogo M.R."/>
            <person name="de Souza W."/>
        </authorList>
    </citation>
    <scope>NUCLEOTIDE SEQUENCE [LARGE SCALE GENOMIC DNA]</scope>
    <source>
        <strain evidence="8">K</strain>
    </source>
</reference>
<accession>A0A1J4KDV1</accession>
<dbReference type="AlphaFoldDB" id="A0A1J4KDV1"/>
<evidence type="ECO:0000313" key="9">
    <source>
        <dbReference type="Proteomes" id="UP000179807"/>
    </source>
</evidence>
<dbReference type="InterPro" id="IPR044066">
    <property type="entry name" value="TRIAD_supradom"/>
</dbReference>
<dbReference type="PROSITE" id="PS00028">
    <property type="entry name" value="ZINC_FINGER_C2H2_1"/>
    <property type="match status" value="1"/>
</dbReference>
<evidence type="ECO:0000256" key="4">
    <source>
        <dbReference type="ARBA" id="ARBA00022771"/>
    </source>
</evidence>
<dbReference type="GeneID" id="94838053"/>
<dbReference type="OrthoDB" id="10009520at2759"/>